<dbReference type="EMBL" id="AP025739">
    <property type="protein sequence ID" value="BDI33398.1"/>
    <property type="molecule type" value="Genomic_DNA"/>
</dbReference>
<protein>
    <submittedName>
        <fullName evidence="1">Uncharacterized protein</fullName>
    </submittedName>
</protein>
<dbReference type="RefSeq" id="WP_119324852.1">
    <property type="nucleotide sequence ID" value="NZ_AP025739.1"/>
</dbReference>
<dbReference type="KEGG" id="ccot:CCAX7_54490"/>
<dbReference type="Proteomes" id="UP000287394">
    <property type="component" value="Chromosome"/>
</dbReference>
<reference evidence="1 2" key="1">
    <citation type="journal article" date="2019" name="Int. J. Syst. Evol. Microbiol.">
        <title>Capsulimonas corticalis gen. nov., sp. nov., an aerobic capsulated bacterium, of a novel bacterial order, Capsulimonadales ord. nov., of the class Armatimonadia of the phylum Armatimonadetes.</title>
        <authorList>
            <person name="Li J."/>
            <person name="Kudo C."/>
            <person name="Tonouchi A."/>
        </authorList>
    </citation>
    <scope>NUCLEOTIDE SEQUENCE [LARGE SCALE GENOMIC DNA]</scope>
    <source>
        <strain evidence="1 2">AX-7</strain>
    </source>
</reference>
<dbReference type="AlphaFoldDB" id="A0A402D5T6"/>
<sequence length="707" mass="77169">MALLIQLDIAGSFVTEEGFSVVHGMSSPVKMVTKNAWILPSGQGAILKPINFEATWPAAAGKTKLTDFTLDNTAWEQIKRGDNNALFMSSKGNASGTLVSPQFDPNQALFLETFVYGVSGQPLDDYLVCQFGQWFNLHIHADGTADVEDLRPGALQQFLAEDVPLASGGQDLIGKLLQIAIIPWRRGRILFVTNQGSYFEVSSGTRPDTSDALKGARTPGEDVYYVTTESAQVTLTPNPAVRALLTINTLRNIANSGTVGIVPTATPYAPVAGPIEARVQAEMQDGCAAVLSLKDGAGNAYAPTPMNRPEQIAWTVTMTAPKSTVTPQLFGVDIRFDRGLGNRVYTTNNIGSPQSANLTLSRDRGQKSFSFTLDNPNDRWTSVKDLWNRKVRVYLQQDGVDAAMAEIFSGYSDPVEFIDGRDSKITVPCSGRRKMLRYSLLSDSQRFDAMTHASAVYRILYDAGVDPADIIVEEDGVTLDEADFGEEPLWRPANGQSRDEFIQHICDTFSGYVFDDIGGRFYYCSRDYFTRAALAGTISIPTIYQQTPIDTLTQMPIAAARGPNPAIMVALANSVKQSDATEPLANDFWVLGRDGKTGEIVAAHYVDTDSISNRTAFNYVGERRVFIYATAAIASVDSAQRTLGVLAARLSQPIRPVSFDLPDYQMSIPIDGPVNIEGFGLALITEIGGAEWTNDRWRRTSYSAELL</sequence>
<accession>A0A402D5T6</accession>
<keyword evidence="2" id="KW-1185">Reference proteome</keyword>
<evidence type="ECO:0000313" key="1">
    <source>
        <dbReference type="EMBL" id="BDI33398.1"/>
    </source>
</evidence>
<evidence type="ECO:0000313" key="2">
    <source>
        <dbReference type="Proteomes" id="UP000287394"/>
    </source>
</evidence>
<proteinExistence type="predicted"/>
<organism evidence="1 2">
    <name type="scientific">Capsulimonas corticalis</name>
    <dbReference type="NCBI Taxonomy" id="2219043"/>
    <lineage>
        <taxon>Bacteria</taxon>
        <taxon>Bacillati</taxon>
        <taxon>Armatimonadota</taxon>
        <taxon>Armatimonadia</taxon>
        <taxon>Capsulimonadales</taxon>
        <taxon>Capsulimonadaceae</taxon>
        <taxon>Capsulimonas</taxon>
    </lineage>
</organism>
<gene>
    <name evidence="1" type="ORF">CCAX7_54490</name>
</gene>
<name>A0A402D5T6_9BACT</name>